<feature type="domain" description="Molybdenum cofactor biosynthesis protein A-like twitch" evidence="3">
    <location>
        <begin position="2"/>
        <end position="61"/>
    </location>
</feature>
<evidence type="ECO:0000259" key="3">
    <source>
        <dbReference type="Pfam" id="PF06463"/>
    </source>
</evidence>
<dbReference type="SUPFAM" id="SSF102114">
    <property type="entry name" value="Radical SAM enzymes"/>
    <property type="match status" value="1"/>
</dbReference>
<accession>A0ABS8YHM6</accession>
<dbReference type="InterPro" id="IPR010505">
    <property type="entry name" value="MoaA_twitch"/>
</dbReference>
<evidence type="ECO:0000313" key="4">
    <source>
        <dbReference type="EMBL" id="MCE5171077.1"/>
    </source>
</evidence>
<dbReference type="InterPro" id="IPR058240">
    <property type="entry name" value="rSAM_sf"/>
</dbReference>
<dbReference type="Proteomes" id="UP001199916">
    <property type="component" value="Unassembled WGS sequence"/>
</dbReference>
<dbReference type="InterPro" id="IPR050105">
    <property type="entry name" value="MoCo_biosynth_MoaA/MoaC"/>
</dbReference>
<dbReference type="InterPro" id="IPR013785">
    <property type="entry name" value="Aldolase_TIM"/>
</dbReference>
<dbReference type="Gene3D" id="3.20.20.70">
    <property type="entry name" value="Aldolase class I"/>
    <property type="match status" value="1"/>
</dbReference>
<feature type="region of interest" description="Disordered" evidence="2">
    <location>
        <begin position="64"/>
        <end position="85"/>
    </location>
</feature>
<keyword evidence="5" id="KW-1185">Reference proteome</keyword>
<proteinExistence type="predicted"/>
<protein>
    <recommendedName>
        <fullName evidence="3">Molybdenum cofactor biosynthesis protein A-like twitch domain-containing protein</fullName>
    </recommendedName>
</protein>
<evidence type="ECO:0000256" key="1">
    <source>
        <dbReference type="ARBA" id="ARBA00023150"/>
    </source>
</evidence>
<dbReference type="PANTHER" id="PTHR22960:SF0">
    <property type="entry name" value="MOLYBDENUM COFACTOR BIOSYNTHESIS PROTEIN 1"/>
    <property type="match status" value="1"/>
</dbReference>
<dbReference type="EMBL" id="JAJNBZ010000014">
    <property type="protein sequence ID" value="MCE5171077.1"/>
    <property type="molecule type" value="Genomic_DNA"/>
</dbReference>
<organism evidence="4 5">
    <name type="scientific">Paenibacillus profundus</name>
    <dbReference type="NCBI Taxonomy" id="1173085"/>
    <lineage>
        <taxon>Bacteria</taxon>
        <taxon>Bacillati</taxon>
        <taxon>Bacillota</taxon>
        <taxon>Bacilli</taxon>
        <taxon>Bacillales</taxon>
        <taxon>Paenibacillaceae</taxon>
        <taxon>Paenibacillus</taxon>
    </lineage>
</organism>
<dbReference type="PANTHER" id="PTHR22960">
    <property type="entry name" value="MOLYBDOPTERIN COFACTOR SYNTHESIS PROTEIN A"/>
    <property type="match status" value="1"/>
</dbReference>
<evidence type="ECO:0000313" key="5">
    <source>
        <dbReference type="Proteomes" id="UP001199916"/>
    </source>
</evidence>
<feature type="compositionally biased region" description="Polar residues" evidence="2">
    <location>
        <begin position="67"/>
        <end position="85"/>
    </location>
</feature>
<dbReference type="CDD" id="cd21117">
    <property type="entry name" value="Twitch_MoaA"/>
    <property type="match status" value="1"/>
</dbReference>
<reference evidence="4 5" key="1">
    <citation type="submission" date="2021-11" db="EMBL/GenBank/DDBJ databases">
        <title>Draft genome sequence of Paenibacillus profundus YoMME, a new Gram-positive bacteria with exoelectrogenic properties.</title>
        <authorList>
            <person name="Hubenova Y."/>
            <person name="Hubenova E."/>
            <person name="Manasiev Y."/>
            <person name="Peykov S."/>
            <person name="Mitov M."/>
        </authorList>
    </citation>
    <scope>NUCLEOTIDE SEQUENCE [LARGE SCALE GENOMIC DNA]</scope>
    <source>
        <strain evidence="4 5">YoMME</strain>
    </source>
</reference>
<sequence length="85" mass="9487">MHPVSAHFCETCNRLRLTADGCLKPCLCWSDEFNIRTYIGNEAALAEAMLRSLDAKPLNHEMAHEMSGQSLSYQPTERTMSQIGG</sequence>
<dbReference type="Pfam" id="PF06463">
    <property type="entry name" value="Mob_synth_C"/>
    <property type="match status" value="1"/>
</dbReference>
<evidence type="ECO:0000256" key="2">
    <source>
        <dbReference type="SAM" id="MobiDB-lite"/>
    </source>
</evidence>
<gene>
    <name evidence="4" type="ORF">LQV63_17390</name>
</gene>
<keyword evidence="1" id="KW-0501">Molybdenum cofactor biosynthesis</keyword>
<name>A0ABS8YHM6_9BACL</name>
<comment type="caution">
    <text evidence="4">The sequence shown here is derived from an EMBL/GenBank/DDBJ whole genome shotgun (WGS) entry which is preliminary data.</text>
</comment>